<proteinExistence type="predicted"/>
<evidence type="ECO:0000259" key="1">
    <source>
        <dbReference type="Pfam" id="PF01370"/>
    </source>
</evidence>
<dbReference type="GO" id="GO:0004029">
    <property type="term" value="F:aldehyde dehydrogenase (NAD+) activity"/>
    <property type="evidence" value="ECO:0007669"/>
    <property type="project" value="TreeGrafter"/>
</dbReference>
<organism evidence="2 3">
    <name type="scientific">Saccharopolyspora montiporae</name>
    <dbReference type="NCBI Taxonomy" id="2781240"/>
    <lineage>
        <taxon>Bacteria</taxon>
        <taxon>Bacillati</taxon>
        <taxon>Actinomycetota</taxon>
        <taxon>Actinomycetes</taxon>
        <taxon>Pseudonocardiales</taxon>
        <taxon>Pseudonocardiaceae</taxon>
        <taxon>Saccharopolyspora</taxon>
    </lineage>
</organism>
<dbReference type="EMBL" id="JADEYC010000008">
    <property type="protein sequence ID" value="MBE9373861.1"/>
    <property type="molecule type" value="Genomic_DNA"/>
</dbReference>
<name>A0A929B7U9_9PSEU</name>
<evidence type="ECO:0000313" key="3">
    <source>
        <dbReference type="Proteomes" id="UP000598360"/>
    </source>
</evidence>
<evidence type="ECO:0000313" key="2">
    <source>
        <dbReference type="EMBL" id="MBE9373861.1"/>
    </source>
</evidence>
<dbReference type="InterPro" id="IPR036291">
    <property type="entry name" value="NAD(P)-bd_dom_sf"/>
</dbReference>
<reference evidence="2" key="1">
    <citation type="submission" date="2020-10" db="EMBL/GenBank/DDBJ databases">
        <title>Diversity and distribution of actinomycetes associated with coral in the coast of Hainan.</title>
        <authorList>
            <person name="Li F."/>
        </authorList>
    </citation>
    <scope>NUCLEOTIDE SEQUENCE</scope>
    <source>
        <strain evidence="2">HNM0983</strain>
    </source>
</reference>
<comment type="caution">
    <text evidence="2">The sequence shown here is derived from an EMBL/GenBank/DDBJ whole genome shotgun (WGS) entry which is preliminary data.</text>
</comment>
<sequence>MTVLLAGCGKLGSAAGLRFAELGHPVTALRRRPELVPEPLRGMRADLTAGPPEIPGAPDIGIAVIALTADDRTAQGYSRTYVDGLRNLLDGLDRSDARPSRVLLVSSTAVYGEQHGARVDESTPPAPSSATAPALVEAERVLHERFPEAIVLRLSGIYGRPNARTLDRIAAGGTTADPDHITNRIHQDDAARAIVHLTTEVPRPANVYLGSDDLPVDQAELHRFLAAELGAPPPAEQRADPPAPTGKRCVNDRLRRSGFTFTYPTFREGYRAQIAARR</sequence>
<dbReference type="Gene3D" id="3.40.50.720">
    <property type="entry name" value="NAD(P)-binding Rossmann-like Domain"/>
    <property type="match status" value="1"/>
</dbReference>
<feature type="domain" description="NAD-dependent epimerase/dehydratase" evidence="1">
    <location>
        <begin position="8"/>
        <end position="200"/>
    </location>
</feature>
<dbReference type="AlphaFoldDB" id="A0A929B7U9"/>
<dbReference type="Pfam" id="PF01370">
    <property type="entry name" value="Epimerase"/>
    <property type="match status" value="1"/>
</dbReference>
<gene>
    <name evidence="2" type="ORF">IQ251_05295</name>
</gene>
<protein>
    <submittedName>
        <fullName evidence="2">NAD-dependent epimerase/dehydratase family protein</fullName>
    </submittedName>
</protein>
<dbReference type="GO" id="GO:0005737">
    <property type="term" value="C:cytoplasm"/>
    <property type="evidence" value="ECO:0007669"/>
    <property type="project" value="TreeGrafter"/>
</dbReference>
<dbReference type="InterPro" id="IPR051783">
    <property type="entry name" value="NAD(P)-dependent_oxidoreduct"/>
</dbReference>
<dbReference type="Proteomes" id="UP000598360">
    <property type="component" value="Unassembled WGS sequence"/>
</dbReference>
<dbReference type="RefSeq" id="WP_193927319.1">
    <property type="nucleotide sequence ID" value="NZ_JADEYC010000008.1"/>
</dbReference>
<dbReference type="PANTHER" id="PTHR48079:SF6">
    <property type="entry name" value="NAD(P)-BINDING DOMAIN-CONTAINING PROTEIN-RELATED"/>
    <property type="match status" value="1"/>
</dbReference>
<dbReference type="InterPro" id="IPR001509">
    <property type="entry name" value="Epimerase_deHydtase"/>
</dbReference>
<keyword evidence="3" id="KW-1185">Reference proteome</keyword>
<dbReference type="SUPFAM" id="SSF51735">
    <property type="entry name" value="NAD(P)-binding Rossmann-fold domains"/>
    <property type="match status" value="1"/>
</dbReference>
<accession>A0A929B7U9</accession>
<dbReference type="PANTHER" id="PTHR48079">
    <property type="entry name" value="PROTEIN YEEZ"/>
    <property type="match status" value="1"/>
</dbReference>